<organism evidence="2">
    <name type="scientific">hydrothermal vent metagenome</name>
    <dbReference type="NCBI Taxonomy" id="652676"/>
    <lineage>
        <taxon>unclassified sequences</taxon>
        <taxon>metagenomes</taxon>
        <taxon>ecological metagenomes</taxon>
    </lineage>
</organism>
<name>A0A1W1E715_9ZZZZ</name>
<dbReference type="InterPro" id="IPR008136">
    <property type="entry name" value="CinA_C"/>
</dbReference>
<dbReference type="NCBIfam" id="TIGR00199">
    <property type="entry name" value="PncC_domain"/>
    <property type="match status" value="1"/>
</dbReference>
<gene>
    <name evidence="2" type="ORF">MNB_SV-4-1498</name>
</gene>
<evidence type="ECO:0000259" key="1">
    <source>
        <dbReference type="Pfam" id="PF02464"/>
    </source>
</evidence>
<dbReference type="AlphaFoldDB" id="A0A1W1E715"/>
<accession>A0A1W1E715</accession>
<evidence type="ECO:0000313" key="2">
    <source>
        <dbReference type="EMBL" id="SFV89764.1"/>
    </source>
</evidence>
<dbReference type="EMBL" id="FPIB01000002">
    <property type="protein sequence ID" value="SFV89764.1"/>
    <property type="molecule type" value="Genomic_DNA"/>
</dbReference>
<protein>
    <submittedName>
        <fullName evidence="2">Molybdopterin binding motif, CinA N-terminal domain / C-terminal domain of CinA type S</fullName>
    </submittedName>
</protein>
<dbReference type="Gene3D" id="3.90.950.20">
    <property type="entry name" value="CinA-like"/>
    <property type="match status" value="1"/>
</dbReference>
<reference evidence="2" key="1">
    <citation type="submission" date="2016-10" db="EMBL/GenBank/DDBJ databases">
        <authorList>
            <person name="de Groot N.N."/>
        </authorList>
    </citation>
    <scope>NUCLEOTIDE SEQUENCE</scope>
</reference>
<dbReference type="InterPro" id="IPR036653">
    <property type="entry name" value="CinA-like_C"/>
</dbReference>
<feature type="domain" description="CinA C-terminal" evidence="1">
    <location>
        <begin position="6"/>
        <end position="157"/>
    </location>
</feature>
<sequence>MKNLNTVTEKIIHTLAAQQQTITFAESCTGGRIAAQFTAISGASAILNGACITYSNEIKHRWLGVSHEVLKQYGAVSEACVSQMLEGAAKIAEADVAIAVSGIAGPTGGTPDKPVGTVYIGILTPKVKEIYHCHFKGDREVIQQQSVQFAIETLGKILKI</sequence>
<proteinExistence type="predicted"/>
<dbReference type="Pfam" id="PF02464">
    <property type="entry name" value="CinA"/>
    <property type="match status" value="1"/>
</dbReference>
<dbReference type="SUPFAM" id="SSF142433">
    <property type="entry name" value="CinA-like"/>
    <property type="match status" value="1"/>
</dbReference>